<accession>A0A5B6TYA1</accession>
<reference evidence="3" key="1">
    <citation type="journal article" date="2019" name="Plant Biotechnol. J.">
        <title>Genome sequencing of the Australian wild diploid species Gossypium australe highlights disease resistance and delayed gland morphogenesis.</title>
        <authorList>
            <person name="Cai Y."/>
            <person name="Cai X."/>
            <person name="Wang Q."/>
            <person name="Wang P."/>
            <person name="Zhang Y."/>
            <person name="Cai C."/>
            <person name="Xu Y."/>
            <person name="Wang K."/>
            <person name="Zhou Z."/>
            <person name="Wang C."/>
            <person name="Geng S."/>
            <person name="Li B."/>
            <person name="Dong Q."/>
            <person name="Hou Y."/>
            <person name="Wang H."/>
            <person name="Ai P."/>
            <person name="Liu Z."/>
            <person name="Yi F."/>
            <person name="Sun M."/>
            <person name="An G."/>
            <person name="Cheng J."/>
            <person name="Zhang Y."/>
            <person name="Shi Q."/>
            <person name="Xie Y."/>
            <person name="Shi X."/>
            <person name="Chang Y."/>
            <person name="Huang F."/>
            <person name="Chen Y."/>
            <person name="Hong S."/>
            <person name="Mi L."/>
            <person name="Sun Q."/>
            <person name="Zhang L."/>
            <person name="Zhou B."/>
            <person name="Peng R."/>
            <person name="Zhang X."/>
            <person name="Liu F."/>
        </authorList>
    </citation>
    <scope>NUCLEOTIDE SEQUENCE [LARGE SCALE GENOMIC DNA]</scope>
    <source>
        <strain evidence="3">cv. PA1801</strain>
    </source>
</reference>
<gene>
    <name evidence="2" type="ORF">EPI10_034483</name>
</gene>
<evidence type="ECO:0000256" key="1">
    <source>
        <dbReference type="SAM" id="MobiDB-lite"/>
    </source>
</evidence>
<sequence length="226" mass="25296">MIMKDSSCSYFHPKEGVGVCPLCLNERLLILASTTSTATHRFVQPVSHIKSPNFFSFTSLLNRLQFKHSKSHTSYDPDDAASTPQADSFISIKFDEDGVGSWETGEVTKVSLEHCTKSWNPIMTQNQREANKSVVEQVKPRGLLRWRKWIGHLFQLIKSGRGPASQKCATLAASRGSQGEEEGLDKDSNKEDQRIKSSFFVVMLCCIEMGRKSFVHYSTISICVIG</sequence>
<feature type="region of interest" description="Disordered" evidence="1">
    <location>
        <begin position="171"/>
        <end position="190"/>
    </location>
</feature>
<dbReference type="AlphaFoldDB" id="A0A5B6TYA1"/>
<keyword evidence="2" id="KW-0489">Methyltransferase</keyword>
<dbReference type="EMBL" id="SMMG02000173">
    <property type="protein sequence ID" value="KAA3449627.1"/>
    <property type="molecule type" value="Genomic_DNA"/>
</dbReference>
<dbReference type="GO" id="GO:0008168">
    <property type="term" value="F:methyltransferase activity"/>
    <property type="evidence" value="ECO:0007669"/>
    <property type="project" value="UniProtKB-KW"/>
</dbReference>
<dbReference type="PANTHER" id="PTHR35995">
    <property type="entry name" value="OS04G0690500 PROTEIN"/>
    <property type="match status" value="1"/>
</dbReference>
<protein>
    <submittedName>
        <fullName evidence="2">Histone-lysine N-methyltransferase, H3 lysine-79 specific-like</fullName>
    </submittedName>
</protein>
<organism evidence="2 3">
    <name type="scientific">Gossypium australe</name>
    <dbReference type="NCBI Taxonomy" id="47621"/>
    <lineage>
        <taxon>Eukaryota</taxon>
        <taxon>Viridiplantae</taxon>
        <taxon>Streptophyta</taxon>
        <taxon>Embryophyta</taxon>
        <taxon>Tracheophyta</taxon>
        <taxon>Spermatophyta</taxon>
        <taxon>Magnoliopsida</taxon>
        <taxon>eudicotyledons</taxon>
        <taxon>Gunneridae</taxon>
        <taxon>Pentapetalae</taxon>
        <taxon>rosids</taxon>
        <taxon>malvids</taxon>
        <taxon>Malvales</taxon>
        <taxon>Malvaceae</taxon>
        <taxon>Malvoideae</taxon>
        <taxon>Gossypium</taxon>
    </lineage>
</organism>
<dbReference type="OrthoDB" id="944543at2759"/>
<dbReference type="Proteomes" id="UP000325315">
    <property type="component" value="Unassembled WGS sequence"/>
</dbReference>
<evidence type="ECO:0000313" key="3">
    <source>
        <dbReference type="Proteomes" id="UP000325315"/>
    </source>
</evidence>
<keyword evidence="3" id="KW-1185">Reference proteome</keyword>
<dbReference type="GO" id="GO:0032259">
    <property type="term" value="P:methylation"/>
    <property type="evidence" value="ECO:0007669"/>
    <property type="project" value="UniProtKB-KW"/>
</dbReference>
<dbReference type="PANTHER" id="PTHR35995:SF1">
    <property type="entry name" value="OS04G0690500 PROTEIN"/>
    <property type="match status" value="1"/>
</dbReference>
<proteinExistence type="predicted"/>
<name>A0A5B6TYA1_9ROSI</name>
<evidence type="ECO:0000313" key="2">
    <source>
        <dbReference type="EMBL" id="KAA3449627.1"/>
    </source>
</evidence>
<keyword evidence="2" id="KW-0808">Transferase</keyword>
<comment type="caution">
    <text evidence="2">The sequence shown here is derived from an EMBL/GenBank/DDBJ whole genome shotgun (WGS) entry which is preliminary data.</text>
</comment>